<accession>A0A1S3HL77</accession>
<proteinExistence type="inferred from homology"/>
<dbReference type="OMA" id="ECSYSHE"/>
<dbReference type="PANTHER" id="PTHR46949:SF1">
    <property type="entry name" value="AT07979P2"/>
    <property type="match status" value="1"/>
</dbReference>
<dbReference type="Proteomes" id="UP000085678">
    <property type="component" value="Unplaced"/>
</dbReference>
<organism evidence="2 3">
    <name type="scientific">Lingula anatina</name>
    <name type="common">Brachiopod</name>
    <name type="synonym">Lingula unguis</name>
    <dbReference type="NCBI Taxonomy" id="7574"/>
    <lineage>
        <taxon>Eukaryota</taxon>
        <taxon>Metazoa</taxon>
        <taxon>Spiralia</taxon>
        <taxon>Lophotrochozoa</taxon>
        <taxon>Brachiopoda</taxon>
        <taxon>Linguliformea</taxon>
        <taxon>Lingulata</taxon>
        <taxon>Lingulida</taxon>
        <taxon>Linguloidea</taxon>
        <taxon>Lingulidae</taxon>
        <taxon>Lingula</taxon>
    </lineage>
</organism>
<dbReference type="InterPro" id="IPR039499">
    <property type="entry name" value="LURA1/LRA25"/>
</dbReference>
<protein>
    <submittedName>
        <fullName evidence="3 4">Leucine repeat adapter protein 25</fullName>
    </submittedName>
</protein>
<gene>
    <name evidence="3" type="primary">LOC106156239</name>
    <name evidence="4" type="synonym">LOC106166653</name>
</gene>
<dbReference type="PANTHER" id="PTHR46949">
    <property type="entry name" value="LEUCINE REPEAT ADAPTER PROTEIN 25"/>
    <property type="match status" value="1"/>
</dbReference>
<evidence type="ECO:0000256" key="1">
    <source>
        <dbReference type="ARBA" id="ARBA00038125"/>
    </source>
</evidence>
<dbReference type="Pfam" id="PF14854">
    <property type="entry name" value="LURAP"/>
    <property type="match status" value="1"/>
</dbReference>
<dbReference type="OrthoDB" id="1681166at2759"/>
<sequence length="206" mass="23057">MASVHGLPDLPKCLSGLANATSSQWKEEERLHSMRAQLQADLSESQQQMQNLKSLQRNAHHNEDGEIMVNFPPADAWNGLNSVKRSRLSLDAAITQLRKEMVTLRQLDMSLLCQLWALNESIQDYKQMAQERMFSETNSECSYSHEAGLDTISDHDESDVEYMRSCDEDGIARDDSGISGISSNTGSYGNVISQSSSGHKWKQTKC</sequence>
<dbReference type="GeneID" id="106156239"/>
<dbReference type="RefSeq" id="XP_013386858.1">
    <property type="nucleotide sequence ID" value="XM_013531404.2"/>
</dbReference>
<evidence type="ECO:0000313" key="4">
    <source>
        <dbReference type="RefSeq" id="XP_013400758.1"/>
    </source>
</evidence>
<evidence type="ECO:0000313" key="3">
    <source>
        <dbReference type="RefSeq" id="XP_013386858.1"/>
    </source>
</evidence>
<name>A0A1S3HL77_LINAN</name>
<dbReference type="KEGG" id="lak:106156239"/>
<comment type="similarity">
    <text evidence="1">Belongs to the FAM89 family.</text>
</comment>
<keyword evidence="2" id="KW-1185">Reference proteome</keyword>
<dbReference type="AlphaFoldDB" id="A0A1S3HL77"/>
<dbReference type="RefSeq" id="XP_013400758.1">
    <property type="nucleotide sequence ID" value="XM_013545304.1"/>
</dbReference>
<dbReference type="STRING" id="7574.A0A1S3HL77"/>
<dbReference type="GeneID" id="106166653"/>
<evidence type="ECO:0000313" key="2">
    <source>
        <dbReference type="Proteomes" id="UP000085678"/>
    </source>
</evidence>
<dbReference type="KEGG" id="lak:106166653"/>
<reference evidence="3 4" key="1">
    <citation type="submission" date="2025-04" db="UniProtKB">
        <authorList>
            <consortium name="RefSeq"/>
        </authorList>
    </citation>
    <scope>IDENTIFICATION</scope>
    <source>
        <tissue evidence="3 4">Gonads</tissue>
    </source>
</reference>